<sequence length="216" mass="24078">MEKIPQPNEIYQHFKGNLYRVVTLAKHADTGERMVIYQALYGDFEIWARPLREFTGRVDERKHPEAAGRQRFTLLPQIMGQDGLKPPAGEKPEQSPLAAGKPEQSVPAGEKPEQAAPAAGRDLSAAGAEEASGPAAPPSEEEPALDPMLMAFLDADSYEEKLAIFTDMRGRVTDDMLTTMAVALDIDLKEGELMERYEELKNCIVMLEKYECTRLR</sequence>
<organism evidence="3 4">
    <name type="scientific">Candidatus Eisenbergiella pullistercoris</name>
    <dbReference type="NCBI Taxonomy" id="2838555"/>
    <lineage>
        <taxon>Bacteria</taxon>
        <taxon>Bacillati</taxon>
        <taxon>Bacillota</taxon>
        <taxon>Clostridia</taxon>
        <taxon>Lachnospirales</taxon>
        <taxon>Lachnospiraceae</taxon>
        <taxon>Eisenbergiella</taxon>
    </lineage>
</organism>
<proteinExistence type="predicted"/>
<name>A0A9D1YST7_9FIRM</name>
<accession>A0A9D1YST7</accession>
<gene>
    <name evidence="3" type="ORF">H9831_13175</name>
</gene>
<feature type="compositionally biased region" description="Basic and acidic residues" evidence="1">
    <location>
        <begin position="59"/>
        <end position="68"/>
    </location>
</feature>
<reference evidence="3" key="2">
    <citation type="submission" date="2021-04" db="EMBL/GenBank/DDBJ databases">
        <authorList>
            <person name="Gilroy R."/>
        </authorList>
    </citation>
    <scope>NUCLEOTIDE SEQUENCE</scope>
    <source>
        <strain evidence="3">ChiSxjej3B15-24422</strain>
    </source>
</reference>
<comment type="caution">
    <text evidence="3">The sequence shown here is derived from an EMBL/GenBank/DDBJ whole genome shotgun (WGS) entry which is preliminary data.</text>
</comment>
<dbReference type="AlphaFoldDB" id="A0A9D1YST7"/>
<evidence type="ECO:0000259" key="2">
    <source>
        <dbReference type="Pfam" id="PF07866"/>
    </source>
</evidence>
<protein>
    <submittedName>
        <fullName evidence="3">DUF1653 domain-containing protein</fullName>
    </submittedName>
</protein>
<dbReference type="EMBL" id="DXDD01000163">
    <property type="protein sequence ID" value="HIY61611.1"/>
    <property type="molecule type" value="Genomic_DNA"/>
</dbReference>
<dbReference type="Proteomes" id="UP000824007">
    <property type="component" value="Unassembled WGS sequence"/>
</dbReference>
<reference evidence="3" key="1">
    <citation type="journal article" date="2021" name="PeerJ">
        <title>Extensive microbial diversity within the chicken gut microbiome revealed by metagenomics and culture.</title>
        <authorList>
            <person name="Gilroy R."/>
            <person name="Ravi A."/>
            <person name="Getino M."/>
            <person name="Pursley I."/>
            <person name="Horton D.L."/>
            <person name="Alikhan N.F."/>
            <person name="Baker D."/>
            <person name="Gharbi K."/>
            <person name="Hall N."/>
            <person name="Watson M."/>
            <person name="Adriaenssens E.M."/>
            <person name="Foster-Nyarko E."/>
            <person name="Jarju S."/>
            <person name="Secka A."/>
            <person name="Antonio M."/>
            <person name="Oren A."/>
            <person name="Chaudhuri R.R."/>
            <person name="La Ragione R."/>
            <person name="Hildebrand F."/>
            <person name="Pallen M.J."/>
        </authorList>
    </citation>
    <scope>NUCLEOTIDE SEQUENCE</scope>
    <source>
        <strain evidence="3">ChiSxjej3B15-24422</strain>
    </source>
</reference>
<feature type="region of interest" description="Disordered" evidence="1">
    <location>
        <begin position="59"/>
        <end position="142"/>
    </location>
</feature>
<dbReference type="Pfam" id="PF07866">
    <property type="entry name" value="DUF1653"/>
    <property type="match status" value="1"/>
</dbReference>
<evidence type="ECO:0000313" key="4">
    <source>
        <dbReference type="Proteomes" id="UP000824007"/>
    </source>
</evidence>
<feature type="compositionally biased region" description="Low complexity" evidence="1">
    <location>
        <begin position="124"/>
        <end position="134"/>
    </location>
</feature>
<evidence type="ECO:0000256" key="1">
    <source>
        <dbReference type="SAM" id="MobiDB-lite"/>
    </source>
</evidence>
<dbReference type="Gene3D" id="2.30.30.320">
    <property type="entry name" value="DUF1653-like domain"/>
    <property type="match status" value="1"/>
</dbReference>
<dbReference type="InterPro" id="IPR037135">
    <property type="entry name" value="DUF1653-like_dom_sf"/>
</dbReference>
<feature type="domain" description="DUF1653" evidence="2">
    <location>
        <begin position="10"/>
        <end position="72"/>
    </location>
</feature>
<evidence type="ECO:0000313" key="3">
    <source>
        <dbReference type="EMBL" id="HIY61611.1"/>
    </source>
</evidence>
<dbReference type="InterPro" id="IPR023387">
    <property type="entry name" value="DUF1653-like_dom"/>
</dbReference>